<evidence type="ECO:0000313" key="4">
    <source>
        <dbReference type="EMBL" id="KAB2570215.1"/>
    </source>
</evidence>
<dbReference type="Proteomes" id="UP000325902">
    <property type="component" value="Unassembled WGS sequence"/>
</dbReference>
<name>A0A5N5CXW9_9PEZI</name>
<reference evidence="4 5" key="1">
    <citation type="journal article" date="2019" name="Sci. Rep.">
        <title>A multi-omics analysis of the grapevine pathogen Lasiodiplodia theobromae reveals that temperature affects the expression of virulence- and pathogenicity-related genes.</title>
        <authorList>
            <person name="Felix C."/>
            <person name="Meneses R."/>
            <person name="Goncalves M.F.M."/>
            <person name="Tilleman L."/>
            <person name="Duarte A.S."/>
            <person name="Jorrin-Novo J.V."/>
            <person name="Van de Peer Y."/>
            <person name="Deforce D."/>
            <person name="Van Nieuwerburgh F."/>
            <person name="Esteves A.C."/>
            <person name="Alves A."/>
        </authorList>
    </citation>
    <scope>NUCLEOTIDE SEQUENCE [LARGE SCALE GENOMIC DNA]</scope>
    <source>
        <strain evidence="4 5">LA-SOL3</strain>
    </source>
</reference>
<evidence type="ECO:0000259" key="2">
    <source>
        <dbReference type="Pfam" id="PF23394"/>
    </source>
</evidence>
<proteinExistence type="predicted"/>
<gene>
    <name evidence="4" type="ORF">DBV05_g11141</name>
</gene>
<evidence type="ECO:0000256" key="1">
    <source>
        <dbReference type="SAM" id="MobiDB-lite"/>
    </source>
</evidence>
<dbReference type="Pfam" id="PF23394">
    <property type="entry name" value="DUF7102"/>
    <property type="match status" value="1"/>
</dbReference>
<organism evidence="4 5">
    <name type="scientific">Lasiodiplodia theobromae</name>
    <dbReference type="NCBI Taxonomy" id="45133"/>
    <lineage>
        <taxon>Eukaryota</taxon>
        <taxon>Fungi</taxon>
        <taxon>Dikarya</taxon>
        <taxon>Ascomycota</taxon>
        <taxon>Pezizomycotina</taxon>
        <taxon>Dothideomycetes</taxon>
        <taxon>Dothideomycetes incertae sedis</taxon>
        <taxon>Botryosphaeriales</taxon>
        <taxon>Botryosphaeriaceae</taxon>
        <taxon>Lasiodiplodia</taxon>
    </lineage>
</organism>
<protein>
    <submittedName>
        <fullName evidence="4">Uncharacterized protein</fullName>
    </submittedName>
</protein>
<dbReference type="EMBL" id="VCHE01000147">
    <property type="protein sequence ID" value="KAB2570215.1"/>
    <property type="molecule type" value="Genomic_DNA"/>
</dbReference>
<feature type="region of interest" description="Disordered" evidence="1">
    <location>
        <begin position="549"/>
        <end position="588"/>
    </location>
</feature>
<dbReference type="InterPro" id="IPR057559">
    <property type="entry name" value="SAM_6"/>
</dbReference>
<dbReference type="InterPro" id="IPR055528">
    <property type="entry name" value="DUF7102"/>
</dbReference>
<feature type="compositionally biased region" description="Pro residues" evidence="1">
    <location>
        <begin position="654"/>
        <end position="666"/>
    </location>
</feature>
<dbReference type="Pfam" id="PF23395">
    <property type="entry name" value="SAM_6"/>
    <property type="match status" value="1"/>
</dbReference>
<feature type="region of interest" description="Disordered" evidence="1">
    <location>
        <begin position="620"/>
        <end position="671"/>
    </location>
</feature>
<accession>A0A5N5CXW9</accession>
<feature type="domain" description="SAM-like" evidence="3">
    <location>
        <begin position="866"/>
        <end position="947"/>
    </location>
</feature>
<dbReference type="OrthoDB" id="3647246at2759"/>
<keyword evidence="5" id="KW-1185">Reference proteome</keyword>
<comment type="caution">
    <text evidence="4">The sequence shown here is derived from an EMBL/GenBank/DDBJ whole genome shotgun (WGS) entry which is preliminary data.</text>
</comment>
<evidence type="ECO:0000259" key="3">
    <source>
        <dbReference type="Pfam" id="PF23395"/>
    </source>
</evidence>
<sequence length="957" mass="105202">MAVVRHTSSDQALDPDASILEYARFHRICRDYARSDPLDPRYLPQAPIFLLQDLTDPPGCSRIQPNEAPDTSERLEIDAAAVNVLKTVSALQNHRPVTEAYSNPRLVRHLKVETPLLNTDHELDSIRFRKRDNLRLTDVKLPIELTDDEKDEGLSWPSHCHGFSEQFYREIESDRIEVQKQALLYLQSVAKQPAKPDTPEPAPAKRLVVQPVTPPLLPLSPEFTHVPDPASSSPTGQLQLLSSTTDSIAAEAESLEGKIFKEDGFETSDVPGLRSYVEDPMLWGDSGDLEVDELAPLPKSRRRVAELKVEVPLTPPQSFPSAVRSPAKDVKSVSFPDDMLEYIMYPAETPSKYESGNGVLDSENDFDAFFEDDIGPIAKKAEWRAENEQLQEADTTKRVEVPHLDFEDPVAPWNALGLKASLKKDGISTELQAQARLLSRCASEELRLAQKWPESKKQDMELTWWAFPRNLSKEAVKETIQYDAALNQVMGGSSLTDVDIVDSGSLAWKLEGLRILDQPDDEEEEISPWHFETGGDLTSLLQKRKLEMAENSEDSVHQPGGSVSKENAIYQPQKKKRADGDSVHTPATQESSFMFGGMFSTSKSLDQFMKVSGGIMNVEQQPKAQHSGKEEQQKPFKDKATIPNATKQKIRTDQPPPPFSAPPVPNEHPQKPFIVSSSLLTRRRELVRTIQKLYPAAFLVERDYTKPHLSSTTSSHGPPPSAEPDLILSPSTGLLLTTLQRIKQRPLPGQQAATAGFQTELAQCAAKFPHLIVLVSAAAAAPPSSTTTAAAAPDARDCDALASLHGFAAASLRGQVTITYVPGGSEADLARWIAGAMAAYGRTSEELVGAGWKREDAGDDDEVLKEEEGTWELFLRKAGLNAFAAQVVLARLGKRKGEREEGGGEGGGAGGGMYGLAAFVAMTPEERRRAFEGVVGSRELLDKVGRRVDGRWVTMGS</sequence>
<feature type="compositionally biased region" description="Basic and acidic residues" evidence="1">
    <location>
        <begin position="627"/>
        <end position="640"/>
    </location>
</feature>
<feature type="domain" description="DUF7102" evidence="2">
    <location>
        <begin position="673"/>
        <end position="841"/>
    </location>
</feature>
<dbReference type="AlphaFoldDB" id="A0A5N5CXW9"/>
<evidence type="ECO:0000313" key="5">
    <source>
        <dbReference type="Proteomes" id="UP000325902"/>
    </source>
</evidence>